<evidence type="ECO:0000313" key="3">
    <source>
        <dbReference type="Proteomes" id="UP001596174"/>
    </source>
</evidence>
<sequence length="288" mass="30643">MGPFRKPKRSDHDGGAAQASDTTDELARIAAEVEFWDESRPTTGAVDTVPRSERGRRMASLAGRLSASLSKGGRAVGTGARGGAQYVADRLMEAAPRIPVRDLATLRAQHPDALRAEDLADRVAAGAVKASAAVGAGAGAAAMLPVPPAMPVEMASELLAVSAVELKLVAELYEIYGQPAPGNARQRSYAYLMAWSERRGMDLTNPATFLALSKGAALRKQLRRSMTRAGLKKLPTLTPLLIGAFVGARINRRDTERLARTVRADLRSRPPIDPGYWESAAPSAPRGR</sequence>
<keyword evidence="3" id="KW-1185">Reference proteome</keyword>
<dbReference type="RefSeq" id="WP_380586681.1">
    <property type="nucleotide sequence ID" value="NZ_JBHSQJ010000100.1"/>
</dbReference>
<evidence type="ECO:0000256" key="1">
    <source>
        <dbReference type="SAM" id="MobiDB-lite"/>
    </source>
</evidence>
<protein>
    <recommendedName>
        <fullName evidence="4">EcsC family protein</fullName>
    </recommendedName>
</protein>
<evidence type="ECO:0000313" key="2">
    <source>
        <dbReference type="EMBL" id="MFC5910103.1"/>
    </source>
</evidence>
<organism evidence="2 3">
    <name type="scientific">Streptacidiphilus monticola</name>
    <dbReference type="NCBI Taxonomy" id="2161674"/>
    <lineage>
        <taxon>Bacteria</taxon>
        <taxon>Bacillati</taxon>
        <taxon>Actinomycetota</taxon>
        <taxon>Actinomycetes</taxon>
        <taxon>Kitasatosporales</taxon>
        <taxon>Streptomycetaceae</taxon>
        <taxon>Streptacidiphilus</taxon>
    </lineage>
</organism>
<evidence type="ECO:0008006" key="4">
    <source>
        <dbReference type="Google" id="ProtNLM"/>
    </source>
</evidence>
<reference evidence="3" key="1">
    <citation type="journal article" date="2019" name="Int. J. Syst. Evol. Microbiol.">
        <title>The Global Catalogue of Microorganisms (GCM) 10K type strain sequencing project: providing services to taxonomists for standard genome sequencing and annotation.</title>
        <authorList>
            <consortium name="The Broad Institute Genomics Platform"/>
            <consortium name="The Broad Institute Genome Sequencing Center for Infectious Disease"/>
            <person name="Wu L."/>
            <person name="Ma J."/>
        </authorList>
    </citation>
    <scope>NUCLEOTIDE SEQUENCE [LARGE SCALE GENOMIC DNA]</scope>
    <source>
        <strain evidence="3">JCM 4816</strain>
    </source>
</reference>
<dbReference type="EMBL" id="JBHSQJ010000100">
    <property type="protein sequence ID" value="MFC5910103.1"/>
    <property type="molecule type" value="Genomic_DNA"/>
</dbReference>
<feature type="region of interest" description="Disordered" evidence="1">
    <location>
        <begin position="268"/>
        <end position="288"/>
    </location>
</feature>
<proteinExistence type="predicted"/>
<accession>A0ABW1G7W0</accession>
<feature type="region of interest" description="Disordered" evidence="1">
    <location>
        <begin position="1"/>
        <end position="24"/>
    </location>
</feature>
<name>A0ABW1G7W0_9ACTN</name>
<gene>
    <name evidence="2" type="ORF">ACFP3V_23150</name>
</gene>
<comment type="caution">
    <text evidence="2">The sequence shown here is derived from an EMBL/GenBank/DDBJ whole genome shotgun (WGS) entry which is preliminary data.</text>
</comment>
<dbReference type="Proteomes" id="UP001596174">
    <property type="component" value="Unassembled WGS sequence"/>
</dbReference>